<keyword evidence="2" id="KW-1185">Reference proteome</keyword>
<proteinExistence type="predicted"/>
<dbReference type="Proteomes" id="UP000681290">
    <property type="component" value="Unassembled WGS sequence"/>
</dbReference>
<evidence type="ECO:0000313" key="2">
    <source>
        <dbReference type="Proteomes" id="UP000681290"/>
    </source>
</evidence>
<accession>A0ABQ4MUX8</accession>
<protein>
    <recommendedName>
        <fullName evidence="3">Secreted protein</fullName>
    </recommendedName>
</protein>
<gene>
    <name evidence="1" type="ORF">J15TS10_35530</name>
</gene>
<sequence>MFTFLSIAVAVVVVLVVTAIVFTGGVAGAVLLGAACGAVGATLANDLARREWSSGGTYLRSAVTGGIGRSHDRWDIWTRWGRGVYDITPCYDESGSEWLYSNAC</sequence>
<comment type="caution">
    <text evidence="1">The sequence shown here is derived from an EMBL/GenBank/DDBJ whole genome shotgun (WGS) entry which is preliminary data.</text>
</comment>
<organism evidence="1 2">
    <name type="scientific">Paenibacillus woosongensis</name>
    <dbReference type="NCBI Taxonomy" id="307580"/>
    <lineage>
        <taxon>Bacteria</taxon>
        <taxon>Bacillati</taxon>
        <taxon>Bacillota</taxon>
        <taxon>Bacilli</taxon>
        <taxon>Bacillales</taxon>
        <taxon>Paenibacillaceae</taxon>
        <taxon>Paenibacillus</taxon>
    </lineage>
</organism>
<reference evidence="1 2" key="1">
    <citation type="submission" date="2021-03" db="EMBL/GenBank/DDBJ databases">
        <title>Antimicrobial resistance genes in bacteria isolated from Japanese honey, and their potential for conferring macrolide and lincosamide resistance in the American foulbrood pathogen Paenibacillus larvae.</title>
        <authorList>
            <person name="Okamoto M."/>
            <person name="Kumagai M."/>
            <person name="Kanamori H."/>
            <person name="Takamatsu D."/>
        </authorList>
    </citation>
    <scope>NUCLEOTIDE SEQUENCE [LARGE SCALE GENOMIC DNA]</scope>
    <source>
        <strain evidence="1 2">J15TS10</strain>
    </source>
</reference>
<dbReference type="EMBL" id="BOSM01000006">
    <property type="protein sequence ID" value="GIP59739.1"/>
    <property type="molecule type" value="Genomic_DNA"/>
</dbReference>
<evidence type="ECO:0008006" key="3">
    <source>
        <dbReference type="Google" id="ProtNLM"/>
    </source>
</evidence>
<name>A0ABQ4MUX8_9BACL</name>
<evidence type="ECO:0000313" key="1">
    <source>
        <dbReference type="EMBL" id="GIP59739.1"/>
    </source>
</evidence>